<dbReference type="EMBL" id="NMUF01000001">
    <property type="protein sequence ID" value="RFB00404.1"/>
    <property type="molecule type" value="Genomic_DNA"/>
</dbReference>
<comment type="caution">
    <text evidence="8">The sequence shown here is derived from an EMBL/GenBank/DDBJ whole genome shotgun (WGS) entry which is preliminary data.</text>
</comment>
<accession>A0A371R787</accession>
<dbReference type="GO" id="GO:0015807">
    <property type="term" value="P:L-amino acid transport"/>
    <property type="evidence" value="ECO:0007669"/>
    <property type="project" value="TreeGrafter"/>
</dbReference>
<dbReference type="EMBL" id="NMUE01000045">
    <property type="protein sequence ID" value="RFA94016.1"/>
    <property type="molecule type" value="Genomic_DNA"/>
</dbReference>
<dbReference type="GO" id="GO:0015658">
    <property type="term" value="F:branched-chain amino acid transmembrane transporter activity"/>
    <property type="evidence" value="ECO:0007669"/>
    <property type="project" value="TreeGrafter"/>
</dbReference>
<dbReference type="GO" id="GO:0016887">
    <property type="term" value="F:ATP hydrolysis activity"/>
    <property type="evidence" value="ECO:0007669"/>
    <property type="project" value="InterPro"/>
</dbReference>
<evidence type="ECO:0000256" key="4">
    <source>
        <dbReference type="ARBA" id="ARBA00022840"/>
    </source>
</evidence>
<evidence type="ECO:0000313" key="7">
    <source>
        <dbReference type="EMBL" id="RFA94016.1"/>
    </source>
</evidence>
<gene>
    <name evidence="8" type="primary">livF</name>
    <name evidence="7" type="ORF">CGL51_11345</name>
    <name evidence="8" type="ORF">CGL52_00665</name>
</gene>
<evidence type="ECO:0000259" key="6">
    <source>
        <dbReference type="PROSITE" id="PS50893"/>
    </source>
</evidence>
<dbReference type="AlphaFoldDB" id="A0A371R787"/>
<dbReference type="Gene3D" id="3.40.50.300">
    <property type="entry name" value="P-loop containing nucleotide triphosphate hydrolases"/>
    <property type="match status" value="1"/>
</dbReference>
<keyword evidence="5" id="KW-0029">Amino-acid transport</keyword>
<proteinExistence type="inferred from homology"/>
<keyword evidence="4 8" id="KW-0067">ATP-binding</keyword>
<dbReference type="SMART" id="SM00382">
    <property type="entry name" value="AAA"/>
    <property type="match status" value="1"/>
</dbReference>
<evidence type="ECO:0000313" key="8">
    <source>
        <dbReference type="EMBL" id="RFB00404.1"/>
    </source>
</evidence>
<dbReference type="OrthoDB" id="24644at2157"/>
<dbReference type="InterPro" id="IPR052156">
    <property type="entry name" value="BCAA_Transport_ATP-bd_LivF"/>
</dbReference>
<dbReference type="InterPro" id="IPR027417">
    <property type="entry name" value="P-loop_NTPase"/>
</dbReference>
<dbReference type="InterPro" id="IPR017871">
    <property type="entry name" value="ABC_transporter-like_CS"/>
</dbReference>
<dbReference type="GO" id="GO:0005524">
    <property type="term" value="F:ATP binding"/>
    <property type="evidence" value="ECO:0007669"/>
    <property type="project" value="UniProtKB-KW"/>
</dbReference>
<dbReference type="PANTHER" id="PTHR43820:SF4">
    <property type="entry name" value="HIGH-AFFINITY BRANCHED-CHAIN AMINO ACID TRANSPORT ATP-BINDING PROTEIN LIVF"/>
    <property type="match status" value="1"/>
</dbReference>
<name>A0A371R787_9CREN</name>
<keyword evidence="2" id="KW-0813">Transport</keyword>
<dbReference type="InterPro" id="IPR003439">
    <property type="entry name" value="ABC_transporter-like_ATP-bd"/>
</dbReference>
<sequence length="217" mass="24463">MILSLINLKCGYGKVLVAENINIHVNEKEVVGLYGPNGAGKTTLLKTIAGILKPLGGKIYFMGRDITHLQRYERVKLGIRYIPDRGNVFKSLSVEDNIRLVYSGEIEWNKFSLRVNPKTRAGDLSGGQMRLLSLAIAYYSRPSLLLLDEPSQGLFQRAKDEVSDILRKLKNEGVTMLIAEQDIEFLRKIADRIYIIESGIILKEVTKTDEIINEKIV</sequence>
<dbReference type="Proteomes" id="UP000256877">
    <property type="component" value="Unassembled WGS sequence"/>
</dbReference>
<dbReference type="PANTHER" id="PTHR43820">
    <property type="entry name" value="HIGH-AFFINITY BRANCHED-CHAIN AMINO ACID TRANSPORT ATP-BINDING PROTEIN LIVF"/>
    <property type="match status" value="1"/>
</dbReference>
<evidence type="ECO:0000256" key="2">
    <source>
        <dbReference type="ARBA" id="ARBA00022448"/>
    </source>
</evidence>
<dbReference type="PROSITE" id="PS50893">
    <property type="entry name" value="ABC_TRANSPORTER_2"/>
    <property type="match status" value="1"/>
</dbReference>
<evidence type="ECO:0000313" key="9">
    <source>
        <dbReference type="Proteomes" id="UP000256877"/>
    </source>
</evidence>
<evidence type="ECO:0000256" key="5">
    <source>
        <dbReference type="ARBA" id="ARBA00022970"/>
    </source>
</evidence>
<evidence type="ECO:0000256" key="3">
    <source>
        <dbReference type="ARBA" id="ARBA00022741"/>
    </source>
</evidence>
<feature type="domain" description="ABC transporter" evidence="6">
    <location>
        <begin position="3"/>
        <end position="216"/>
    </location>
</feature>
<evidence type="ECO:0000256" key="1">
    <source>
        <dbReference type="ARBA" id="ARBA00005417"/>
    </source>
</evidence>
<dbReference type="Proteomes" id="UP000257123">
    <property type="component" value="Unassembled WGS sequence"/>
</dbReference>
<protein>
    <submittedName>
        <fullName evidence="8">Branched-chain amino acid ABC transporter ATP-binding protein</fullName>
    </submittedName>
</protein>
<evidence type="ECO:0000313" key="10">
    <source>
        <dbReference type="Proteomes" id="UP000257123"/>
    </source>
</evidence>
<dbReference type="Pfam" id="PF00005">
    <property type="entry name" value="ABC_tran"/>
    <property type="match status" value="1"/>
</dbReference>
<reference evidence="9 10" key="1">
    <citation type="submission" date="2017-07" db="EMBL/GenBank/DDBJ databases">
        <title>Draft genome sequence of aerobic hyperthermophilic archaea, Pyrobaculum aerophilum YKB31 and YKB32.</title>
        <authorList>
            <person name="Mochizuki T."/>
            <person name="Berliner A.J."/>
            <person name="Yoshida-Takashima Y."/>
            <person name="Takaki Y."/>
            <person name="Nunoura T."/>
            <person name="Takai K."/>
        </authorList>
    </citation>
    <scope>NUCLEOTIDE SEQUENCE [LARGE SCALE GENOMIC DNA]</scope>
    <source>
        <strain evidence="7 10">YKB31</strain>
        <strain evidence="8 9">YKB32</strain>
    </source>
</reference>
<keyword evidence="3" id="KW-0547">Nucleotide-binding</keyword>
<organism evidence="8 9">
    <name type="scientific">Pyrobaculum aerophilum</name>
    <dbReference type="NCBI Taxonomy" id="13773"/>
    <lineage>
        <taxon>Archaea</taxon>
        <taxon>Thermoproteota</taxon>
        <taxon>Thermoprotei</taxon>
        <taxon>Thermoproteales</taxon>
        <taxon>Thermoproteaceae</taxon>
        <taxon>Pyrobaculum</taxon>
    </lineage>
</organism>
<dbReference type="PROSITE" id="PS00211">
    <property type="entry name" value="ABC_TRANSPORTER_1"/>
    <property type="match status" value="1"/>
</dbReference>
<dbReference type="InterPro" id="IPR003593">
    <property type="entry name" value="AAA+_ATPase"/>
</dbReference>
<dbReference type="SUPFAM" id="SSF52540">
    <property type="entry name" value="P-loop containing nucleoside triphosphate hydrolases"/>
    <property type="match status" value="1"/>
</dbReference>
<comment type="similarity">
    <text evidence="1">Belongs to the ABC transporter superfamily.</text>
</comment>
<dbReference type="RefSeq" id="WP_116421799.1">
    <property type="nucleotide sequence ID" value="NZ_NMUE01000045.1"/>
</dbReference>